<accession>A0A804HUI1</accession>
<evidence type="ECO:0000313" key="3">
    <source>
        <dbReference type="Proteomes" id="UP000012960"/>
    </source>
</evidence>
<dbReference type="EnsemblPlants" id="Ma01_t15620.1">
    <property type="protein sequence ID" value="Ma01_p15620.1"/>
    <property type="gene ID" value="Ma01_g15620"/>
</dbReference>
<evidence type="ECO:0000313" key="1">
    <source>
        <dbReference type="EMBL" id="CAG1859631.1"/>
    </source>
</evidence>
<sequence>MMISLLNEQEHFSHAFTCVLELRSRSFRNLQFLWFWLKTMGGARWCSFFFSSLVSFCFEPRLLSKNK</sequence>
<dbReference type="Gramene" id="Ma01_t15620.1">
    <property type="protein sequence ID" value="Ma01_p15620.1"/>
    <property type="gene ID" value="Ma01_g15620"/>
</dbReference>
<dbReference type="Proteomes" id="UP000012960">
    <property type="component" value="Unplaced"/>
</dbReference>
<organism evidence="2 3">
    <name type="scientific">Musa acuminata subsp. malaccensis</name>
    <name type="common">Wild banana</name>
    <name type="synonym">Musa malaccensis</name>
    <dbReference type="NCBI Taxonomy" id="214687"/>
    <lineage>
        <taxon>Eukaryota</taxon>
        <taxon>Viridiplantae</taxon>
        <taxon>Streptophyta</taxon>
        <taxon>Embryophyta</taxon>
        <taxon>Tracheophyta</taxon>
        <taxon>Spermatophyta</taxon>
        <taxon>Magnoliopsida</taxon>
        <taxon>Liliopsida</taxon>
        <taxon>Zingiberales</taxon>
        <taxon>Musaceae</taxon>
        <taxon>Musa</taxon>
    </lineage>
</organism>
<dbReference type="AlphaFoldDB" id="A0A804HUI1"/>
<gene>
    <name evidence="1" type="ORF">GSMUA_299260.1</name>
</gene>
<evidence type="ECO:0000313" key="2">
    <source>
        <dbReference type="EnsemblPlants" id="Ma01_p15620.1"/>
    </source>
</evidence>
<proteinExistence type="predicted"/>
<protein>
    <submittedName>
        <fullName evidence="1">(wild Malaysian banana) hypothetical protein</fullName>
    </submittedName>
</protein>
<reference evidence="1" key="1">
    <citation type="submission" date="2021-03" db="EMBL/GenBank/DDBJ databases">
        <authorList>
            <consortium name="Genoscope - CEA"/>
            <person name="William W."/>
        </authorList>
    </citation>
    <scope>NUCLEOTIDE SEQUENCE</scope>
    <source>
        <strain evidence="1">Doubled-haploid Pahang</strain>
    </source>
</reference>
<reference evidence="2" key="2">
    <citation type="submission" date="2021-05" db="UniProtKB">
        <authorList>
            <consortium name="EnsemblPlants"/>
        </authorList>
    </citation>
    <scope>IDENTIFICATION</scope>
    <source>
        <strain evidence="2">subsp. malaccensis</strain>
    </source>
</reference>
<dbReference type="InParanoid" id="A0A804HUI1"/>
<keyword evidence="3" id="KW-1185">Reference proteome</keyword>
<name>A0A804HUI1_MUSAM</name>
<dbReference type="EMBL" id="HG996466">
    <property type="protein sequence ID" value="CAG1859631.1"/>
    <property type="molecule type" value="Genomic_DNA"/>
</dbReference>